<dbReference type="InterPro" id="IPR051713">
    <property type="entry name" value="T-cell_Activation_Regulation"/>
</dbReference>
<keyword evidence="2" id="KW-1003">Cell membrane</keyword>
<reference evidence="12" key="3">
    <citation type="submission" date="2025-09" db="UniProtKB">
        <authorList>
            <consortium name="Ensembl"/>
        </authorList>
    </citation>
    <scope>IDENTIFICATION</scope>
</reference>
<dbReference type="EMBL" id="AYCK01024295">
    <property type="status" value="NOT_ANNOTATED_CDS"/>
    <property type="molecule type" value="Genomic_DNA"/>
</dbReference>
<evidence type="ECO:0000256" key="6">
    <source>
        <dbReference type="ARBA" id="ARBA00023136"/>
    </source>
</evidence>
<dbReference type="EMBL" id="AYCK01024294">
    <property type="status" value="NOT_ANNOTATED_CDS"/>
    <property type="molecule type" value="Genomic_DNA"/>
</dbReference>
<dbReference type="PANTHER" id="PTHR25466">
    <property type="entry name" value="T-LYMPHOCYTE ACTIVATION ANTIGEN"/>
    <property type="match status" value="1"/>
</dbReference>
<dbReference type="PROSITE" id="PS50835">
    <property type="entry name" value="IG_LIKE"/>
    <property type="match status" value="2"/>
</dbReference>
<keyword evidence="9" id="KW-0325">Glycoprotein</keyword>
<keyword evidence="3" id="KW-0812">Transmembrane</keyword>
<feature type="domain" description="Ig-like" evidence="11">
    <location>
        <begin position="13"/>
        <end position="119"/>
    </location>
</feature>
<reference evidence="12" key="2">
    <citation type="submission" date="2025-08" db="UniProtKB">
        <authorList>
            <consortium name="Ensembl"/>
        </authorList>
    </citation>
    <scope>IDENTIFICATION</scope>
</reference>
<dbReference type="InterPro" id="IPR036179">
    <property type="entry name" value="Ig-like_dom_sf"/>
</dbReference>
<dbReference type="GO" id="GO:0007166">
    <property type="term" value="P:cell surface receptor signaling pathway"/>
    <property type="evidence" value="ECO:0007669"/>
    <property type="project" value="TreeGrafter"/>
</dbReference>
<keyword evidence="13" id="KW-1185">Reference proteome</keyword>
<keyword evidence="5" id="KW-1133">Transmembrane helix</keyword>
<dbReference type="GO" id="GO:0071222">
    <property type="term" value="P:cellular response to lipopolysaccharide"/>
    <property type="evidence" value="ECO:0007669"/>
    <property type="project" value="TreeGrafter"/>
</dbReference>
<dbReference type="GO" id="GO:0009897">
    <property type="term" value="C:external side of plasma membrane"/>
    <property type="evidence" value="ECO:0007669"/>
    <property type="project" value="TreeGrafter"/>
</dbReference>
<evidence type="ECO:0000256" key="9">
    <source>
        <dbReference type="ARBA" id="ARBA00023180"/>
    </source>
</evidence>
<proteinExistence type="predicted"/>
<evidence type="ECO:0000256" key="1">
    <source>
        <dbReference type="ARBA" id="ARBA00004251"/>
    </source>
</evidence>
<protein>
    <recommendedName>
        <fullName evidence="11">Ig-like domain-containing protein</fullName>
    </recommendedName>
</protein>
<feature type="domain" description="Ig-like" evidence="11">
    <location>
        <begin position="150"/>
        <end position="224"/>
    </location>
</feature>
<dbReference type="GO" id="GO:0042102">
    <property type="term" value="P:positive regulation of T cell proliferation"/>
    <property type="evidence" value="ECO:0007669"/>
    <property type="project" value="TreeGrafter"/>
</dbReference>
<dbReference type="SUPFAM" id="SSF48726">
    <property type="entry name" value="Immunoglobulin"/>
    <property type="match status" value="2"/>
</dbReference>
<dbReference type="EMBL" id="AYCK01024292">
    <property type="status" value="NOT_ANNOTATED_CDS"/>
    <property type="molecule type" value="Genomic_DNA"/>
</dbReference>
<dbReference type="Gene3D" id="2.60.40.10">
    <property type="entry name" value="Immunoglobulins"/>
    <property type="match status" value="2"/>
</dbReference>
<sequence>RHSDLKLLITALPHDSLAVTVEVQEGEPYVVLPCQINKRLEEIVTVKWSRFDLNPNTVHQRDVADDLQGQNQVFRGRTSMIPEALDSSDFSLTLRKPQLLDSGIYICSMTENQEETALSGVQLHVKVYRVEVDSGEESVLLPFKTAVRLPERVRVRWRHNNRKMVHINDRNSNGNQHWLYKNRTKIKEKSKFGDFSLTLKKPTSRDTGTYSCTVYKDSSDEILTMKQVLLKVKGQYCK</sequence>
<reference evidence="13" key="1">
    <citation type="submission" date="2013-10" db="EMBL/GenBank/DDBJ databases">
        <authorList>
            <person name="Schartl M."/>
            <person name="Warren W."/>
        </authorList>
    </citation>
    <scope>NUCLEOTIDE SEQUENCE [LARGE SCALE GENOMIC DNA]</scope>
    <source>
        <strain evidence="13">female</strain>
    </source>
</reference>
<evidence type="ECO:0000256" key="10">
    <source>
        <dbReference type="ARBA" id="ARBA00023319"/>
    </source>
</evidence>
<comment type="subcellular location">
    <subcellularLocation>
        <location evidence="1">Cell membrane</location>
        <topology evidence="1">Single-pass type I membrane protein</topology>
    </subcellularLocation>
</comment>
<evidence type="ECO:0000256" key="2">
    <source>
        <dbReference type="ARBA" id="ARBA00022475"/>
    </source>
</evidence>
<dbReference type="InterPro" id="IPR007110">
    <property type="entry name" value="Ig-like_dom"/>
</dbReference>
<dbReference type="Proteomes" id="UP000028760">
    <property type="component" value="Unassembled WGS sequence"/>
</dbReference>
<dbReference type="GO" id="GO:0042130">
    <property type="term" value="P:negative regulation of T cell proliferation"/>
    <property type="evidence" value="ECO:0007669"/>
    <property type="project" value="TreeGrafter"/>
</dbReference>
<dbReference type="InterPro" id="IPR003599">
    <property type="entry name" value="Ig_sub"/>
</dbReference>
<keyword evidence="6" id="KW-0472">Membrane</keyword>
<dbReference type="InterPro" id="IPR013106">
    <property type="entry name" value="Ig_V-set"/>
</dbReference>
<dbReference type="SMART" id="SM00409">
    <property type="entry name" value="IG"/>
    <property type="match status" value="2"/>
</dbReference>
<evidence type="ECO:0000256" key="3">
    <source>
        <dbReference type="ARBA" id="ARBA00022692"/>
    </source>
</evidence>
<keyword evidence="8" id="KW-0675">Receptor</keyword>
<evidence type="ECO:0000259" key="11">
    <source>
        <dbReference type="PROSITE" id="PS50835"/>
    </source>
</evidence>
<name>A0A096LYG9_POEFO</name>
<organism evidence="12 13">
    <name type="scientific">Poecilia formosa</name>
    <name type="common">Amazon molly</name>
    <name type="synonym">Limia formosa</name>
    <dbReference type="NCBI Taxonomy" id="48698"/>
    <lineage>
        <taxon>Eukaryota</taxon>
        <taxon>Metazoa</taxon>
        <taxon>Chordata</taxon>
        <taxon>Craniata</taxon>
        <taxon>Vertebrata</taxon>
        <taxon>Euteleostomi</taxon>
        <taxon>Actinopterygii</taxon>
        <taxon>Neopterygii</taxon>
        <taxon>Teleostei</taxon>
        <taxon>Neoteleostei</taxon>
        <taxon>Acanthomorphata</taxon>
        <taxon>Ovalentaria</taxon>
        <taxon>Atherinomorphae</taxon>
        <taxon>Cyprinodontiformes</taxon>
        <taxon>Poeciliidae</taxon>
        <taxon>Poeciliinae</taxon>
        <taxon>Poecilia</taxon>
    </lineage>
</organism>
<accession>A0A096LYG9</accession>
<dbReference type="GO" id="GO:0031295">
    <property type="term" value="P:T cell costimulation"/>
    <property type="evidence" value="ECO:0007669"/>
    <property type="project" value="TreeGrafter"/>
</dbReference>
<evidence type="ECO:0000313" key="13">
    <source>
        <dbReference type="Proteomes" id="UP000028760"/>
    </source>
</evidence>
<dbReference type="Ensembl" id="ENSPFOT00000031468.1">
    <property type="protein sequence ID" value="ENSPFOP00000024210.1"/>
    <property type="gene ID" value="ENSPFOG00000022202.1"/>
</dbReference>
<dbReference type="PANTHER" id="PTHR25466:SF14">
    <property type="entry name" value="BUTYROPHILIN SUBFAMILY 2 MEMBER A2-LIKE-RELATED"/>
    <property type="match status" value="1"/>
</dbReference>
<dbReference type="GO" id="GO:0006955">
    <property type="term" value="P:immune response"/>
    <property type="evidence" value="ECO:0007669"/>
    <property type="project" value="TreeGrafter"/>
</dbReference>
<evidence type="ECO:0000256" key="5">
    <source>
        <dbReference type="ARBA" id="ARBA00022989"/>
    </source>
</evidence>
<dbReference type="GeneTree" id="ENSGT00940000167778"/>
<dbReference type="AlphaFoldDB" id="A0A096LYG9"/>
<keyword evidence="4" id="KW-0732">Signal</keyword>
<evidence type="ECO:0000313" key="12">
    <source>
        <dbReference type="Ensembl" id="ENSPFOP00000024210.1"/>
    </source>
</evidence>
<keyword evidence="7" id="KW-1015">Disulfide bond</keyword>
<evidence type="ECO:0000256" key="8">
    <source>
        <dbReference type="ARBA" id="ARBA00023170"/>
    </source>
</evidence>
<dbReference type="InterPro" id="IPR013783">
    <property type="entry name" value="Ig-like_fold"/>
</dbReference>
<keyword evidence="10" id="KW-0393">Immunoglobulin domain</keyword>
<evidence type="ECO:0000256" key="4">
    <source>
        <dbReference type="ARBA" id="ARBA00022729"/>
    </source>
</evidence>
<evidence type="ECO:0000256" key="7">
    <source>
        <dbReference type="ARBA" id="ARBA00023157"/>
    </source>
</evidence>
<dbReference type="Pfam" id="PF07686">
    <property type="entry name" value="V-set"/>
    <property type="match status" value="2"/>
</dbReference>
<dbReference type="EMBL" id="AYCK01024293">
    <property type="status" value="NOT_ANNOTATED_CDS"/>
    <property type="molecule type" value="Genomic_DNA"/>
</dbReference>